<evidence type="ECO:0000256" key="6">
    <source>
        <dbReference type="ARBA" id="ARBA00022741"/>
    </source>
</evidence>
<dbReference type="Pfam" id="PF00512">
    <property type="entry name" value="HisKA"/>
    <property type="match status" value="1"/>
</dbReference>
<dbReference type="InterPro" id="IPR005467">
    <property type="entry name" value="His_kinase_dom"/>
</dbReference>
<protein>
    <recommendedName>
        <fullName evidence="3">histidine kinase</fullName>
        <ecNumber evidence="3">2.7.13.3</ecNumber>
    </recommendedName>
</protein>
<dbReference type="PRINTS" id="PR00344">
    <property type="entry name" value="BCTRLSENSOR"/>
</dbReference>
<keyword evidence="10 12" id="KW-0472">Membrane</keyword>
<proteinExistence type="predicted"/>
<evidence type="ECO:0000256" key="3">
    <source>
        <dbReference type="ARBA" id="ARBA00012438"/>
    </source>
</evidence>
<evidence type="ECO:0000256" key="5">
    <source>
        <dbReference type="ARBA" id="ARBA00022679"/>
    </source>
</evidence>
<dbReference type="FunFam" id="1.10.287.130:FF:000001">
    <property type="entry name" value="Two-component sensor histidine kinase"/>
    <property type="match status" value="1"/>
</dbReference>
<dbReference type="InterPro" id="IPR003661">
    <property type="entry name" value="HisK_dim/P_dom"/>
</dbReference>
<dbReference type="InterPro" id="IPR003594">
    <property type="entry name" value="HATPase_dom"/>
</dbReference>
<dbReference type="GO" id="GO:0016036">
    <property type="term" value="P:cellular response to phosphate starvation"/>
    <property type="evidence" value="ECO:0007669"/>
    <property type="project" value="TreeGrafter"/>
</dbReference>
<sequence length="425" mass="46927">MFTKLRNRFLILNLVIISVMMLAAFAAIYTITYGNVHRDIQMELGKVSDFLHSPDGGGGQGKPHRVGDKGRSPMFDDGMGPPAERSVSFSLQTDVHWAITSTNSRFDMDEDFYTDAIAKVSSGPANGGQFTLDGNRWAYKVDLTPNGYSVVFLDVTAQVKILTTLIYTFLIVGLVMLVVIYFTSRFFANRSIAPVREAFHRQKQFIADASHELKTPLAVINTNADVLLANSEDTIAQQAKWLQHIKSETERMKTLTNDLLYLTEMDDARMQMIVTPVNLSDAVEGVLLAMEAVSFEKDIALSYDIEPELTVRGSSEQLGQVVMILLDNAIKYTNPKGSIALSLRKRHNDALLTVTNTGPGIAPEHLEHIFDRFYRADPSRSRKMGGYGLGLAIAKSIVEQHSGRISAKSVVGESTTFTVQLPLGA</sequence>
<dbReference type="GO" id="GO:0004721">
    <property type="term" value="F:phosphoprotein phosphatase activity"/>
    <property type="evidence" value="ECO:0007669"/>
    <property type="project" value="TreeGrafter"/>
</dbReference>
<dbReference type="InterPro" id="IPR004358">
    <property type="entry name" value="Sig_transdc_His_kin-like_C"/>
</dbReference>
<dbReference type="OrthoDB" id="9813151at2"/>
<dbReference type="AlphaFoldDB" id="A0A430JG42"/>
<dbReference type="SMART" id="SM00387">
    <property type="entry name" value="HATPase_c"/>
    <property type="match status" value="1"/>
</dbReference>
<keyword evidence="5" id="KW-0808">Transferase</keyword>
<feature type="domain" description="Histidine kinase" evidence="13">
    <location>
        <begin position="208"/>
        <end position="425"/>
    </location>
</feature>
<evidence type="ECO:0000256" key="12">
    <source>
        <dbReference type="SAM" id="Phobius"/>
    </source>
</evidence>
<dbReference type="EC" id="2.7.13.3" evidence="3"/>
<keyword evidence="15" id="KW-1185">Reference proteome</keyword>
<keyword evidence="12" id="KW-1133">Transmembrane helix</keyword>
<dbReference type="CDD" id="cd00082">
    <property type="entry name" value="HisKA"/>
    <property type="match status" value="1"/>
</dbReference>
<feature type="transmembrane region" description="Helical" evidence="12">
    <location>
        <begin position="9"/>
        <end position="32"/>
    </location>
</feature>
<dbReference type="CDD" id="cd00075">
    <property type="entry name" value="HATPase"/>
    <property type="match status" value="1"/>
</dbReference>
<comment type="catalytic activity">
    <reaction evidence="1">
        <text>ATP + protein L-histidine = ADP + protein N-phospho-L-histidine.</text>
        <dbReference type="EC" id="2.7.13.3"/>
    </reaction>
</comment>
<comment type="caution">
    <text evidence="14">The sequence shown here is derived from an EMBL/GenBank/DDBJ whole genome shotgun (WGS) entry which is preliminary data.</text>
</comment>
<keyword evidence="9" id="KW-0902">Two-component regulatory system</keyword>
<dbReference type="Pfam" id="PF02518">
    <property type="entry name" value="HATPase_c"/>
    <property type="match status" value="1"/>
</dbReference>
<dbReference type="Proteomes" id="UP000276128">
    <property type="component" value="Unassembled WGS sequence"/>
</dbReference>
<dbReference type="GO" id="GO:0000155">
    <property type="term" value="F:phosphorelay sensor kinase activity"/>
    <property type="evidence" value="ECO:0007669"/>
    <property type="project" value="InterPro"/>
</dbReference>
<evidence type="ECO:0000256" key="11">
    <source>
        <dbReference type="SAM" id="MobiDB-lite"/>
    </source>
</evidence>
<dbReference type="RefSeq" id="WP_126141012.1">
    <property type="nucleotide sequence ID" value="NZ_RXHU01000024.1"/>
</dbReference>
<accession>A0A430JG42</accession>
<keyword evidence="12" id="KW-0812">Transmembrane</keyword>
<dbReference type="Gene3D" id="1.10.287.130">
    <property type="match status" value="1"/>
</dbReference>
<dbReference type="InterPro" id="IPR050351">
    <property type="entry name" value="BphY/WalK/GraS-like"/>
</dbReference>
<evidence type="ECO:0000256" key="7">
    <source>
        <dbReference type="ARBA" id="ARBA00022777"/>
    </source>
</evidence>
<organism evidence="14 15">
    <name type="scientific">Paenibacillus whitsoniae</name>
    <dbReference type="NCBI Taxonomy" id="2496558"/>
    <lineage>
        <taxon>Bacteria</taxon>
        <taxon>Bacillati</taxon>
        <taxon>Bacillota</taxon>
        <taxon>Bacilli</taxon>
        <taxon>Bacillales</taxon>
        <taxon>Paenibacillaceae</taxon>
        <taxon>Paenibacillus</taxon>
    </lineage>
</organism>
<evidence type="ECO:0000256" key="9">
    <source>
        <dbReference type="ARBA" id="ARBA00023012"/>
    </source>
</evidence>
<dbReference type="FunFam" id="3.30.565.10:FF:000006">
    <property type="entry name" value="Sensor histidine kinase WalK"/>
    <property type="match status" value="1"/>
</dbReference>
<dbReference type="PANTHER" id="PTHR45453:SF1">
    <property type="entry name" value="PHOSPHATE REGULON SENSOR PROTEIN PHOR"/>
    <property type="match status" value="1"/>
</dbReference>
<dbReference type="PROSITE" id="PS50109">
    <property type="entry name" value="HIS_KIN"/>
    <property type="match status" value="1"/>
</dbReference>
<evidence type="ECO:0000313" key="14">
    <source>
        <dbReference type="EMBL" id="RTE09966.1"/>
    </source>
</evidence>
<evidence type="ECO:0000256" key="4">
    <source>
        <dbReference type="ARBA" id="ARBA00022553"/>
    </source>
</evidence>
<keyword evidence="4" id="KW-0597">Phosphoprotein</keyword>
<name>A0A430JG42_9BACL</name>
<dbReference type="GO" id="GO:0005524">
    <property type="term" value="F:ATP binding"/>
    <property type="evidence" value="ECO:0007669"/>
    <property type="project" value="UniProtKB-KW"/>
</dbReference>
<comment type="subcellular location">
    <subcellularLocation>
        <location evidence="2">Cell membrane</location>
        <topology evidence="2">Multi-pass membrane protein</topology>
    </subcellularLocation>
</comment>
<dbReference type="SMART" id="SM00388">
    <property type="entry name" value="HisKA"/>
    <property type="match status" value="1"/>
</dbReference>
<evidence type="ECO:0000256" key="1">
    <source>
        <dbReference type="ARBA" id="ARBA00000085"/>
    </source>
</evidence>
<dbReference type="PANTHER" id="PTHR45453">
    <property type="entry name" value="PHOSPHATE REGULON SENSOR PROTEIN PHOR"/>
    <property type="match status" value="1"/>
</dbReference>
<keyword evidence="6" id="KW-0547">Nucleotide-binding</keyword>
<dbReference type="InterPro" id="IPR036097">
    <property type="entry name" value="HisK_dim/P_sf"/>
</dbReference>
<evidence type="ECO:0000256" key="8">
    <source>
        <dbReference type="ARBA" id="ARBA00022840"/>
    </source>
</evidence>
<dbReference type="GO" id="GO:0005886">
    <property type="term" value="C:plasma membrane"/>
    <property type="evidence" value="ECO:0007669"/>
    <property type="project" value="UniProtKB-SubCell"/>
</dbReference>
<dbReference type="Gene3D" id="3.30.565.10">
    <property type="entry name" value="Histidine kinase-like ATPase, C-terminal domain"/>
    <property type="match status" value="1"/>
</dbReference>
<dbReference type="SUPFAM" id="SSF47384">
    <property type="entry name" value="Homodimeric domain of signal transducing histidine kinase"/>
    <property type="match status" value="1"/>
</dbReference>
<dbReference type="EMBL" id="RXHU01000024">
    <property type="protein sequence ID" value="RTE09966.1"/>
    <property type="molecule type" value="Genomic_DNA"/>
</dbReference>
<evidence type="ECO:0000256" key="10">
    <source>
        <dbReference type="ARBA" id="ARBA00023136"/>
    </source>
</evidence>
<feature type="region of interest" description="Disordered" evidence="11">
    <location>
        <begin position="52"/>
        <end position="76"/>
    </location>
</feature>
<evidence type="ECO:0000259" key="13">
    <source>
        <dbReference type="PROSITE" id="PS50109"/>
    </source>
</evidence>
<evidence type="ECO:0000256" key="2">
    <source>
        <dbReference type="ARBA" id="ARBA00004651"/>
    </source>
</evidence>
<dbReference type="SUPFAM" id="SSF55874">
    <property type="entry name" value="ATPase domain of HSP90 chaperone/DNA topoisomerase II/histidine kinase"/>
    <property type="match status" value="1"/>
</dbReference>
<reference evidence="14 15" key="1">
    <citation type="submission" date="2018-12" db="EMBL/GenBank/DDBJ databases">
        <title>Bacillus ochoae sp. nov., Paenibacillus whitsoniae sp. nov., Paenibacillus spiritus sp. nov. Isolated from the Mars Exploration Rover during spacecraft assembly.</title>
        <authorList>
            <person name="Seuylemezian A."/>
            <person name="Vaishampayan P."/>
        </authorList>
    </citation>
    <scope>NUCLEOTIDE SEQUENCE [LARGE SCALE GENOMIC DNA]</scope>
    <source>
        <strain evidence="14 15">MER 54</strain>
    </source>
</reference>
<feature type="transmembrane region" description="Helical" evidence="12">
    <location>
        <begin position="161"/>
        <end position="182"/>
    </location>
</feature>
<keyword evidence="8" id="KW-0067">ATP-binding</keyword>
<dbReference type="InterPro" id="IPR036890">
    <property type="entry name" value="HATPase_C_sf"/>
</dbReference>
<keyword evidence="7 14" id="KW-0418">Kinase</keyword>
<gene>
    <name evidence="14" type="ORF">EJQ19_09710</name>
</gene>
<evidence type="ECO:0000313" key="15">
    <source>
        <dbReference type="Proteomes" id="UP000276128"/>
    </source>
</evidence>